<name>A0A0V0QJ60_PSEPJ</name>
<dbReference type="EMBL" id="LDAU01000156">
    <property type="protein sequence ID" value="KRX02254.1"/>
    <property type="molecule type" value="Genomic_DNA"/>
</dbReference>
<dbReference type="InterPro" id="IPR050889">
    <property type="entry name" value="Dendritic_Spine_Reg/Scaffold"/>
</dbReference>
<dbReference type="InterPro" id="IPR002110">
    <property type="entry name" value="Ankyrin_rpt"/>
</dbReference>
<dbReference type="PANTHER" id="PTHR24166:SF48">
    <property type="entry name" value="PROTEIN VAPYRIN"/>
    <property type="match status" value="1"/>
</dbReference>
<dbReference type="AlphaFoldDB" id="A0A0V0QJ60"/>
<keyword evidence="1" id="KW-0677">Repeat</keyword>
<feature type="compositionally biased region" description="Low complexity" evidence="4">
    <location>
        <begin position="430"/>
        <end position="447"/>
    </location>
</feature>
<reference evidence="5 6" key="1">
    <citation type="journal article" date="2015" name="Sci. Rep.">
        <title>Genome of the facultative scuticociliatosis pathogen Pseudocohnilembus persalinus provides insight into its virulence through horizontal gene transfer.</title>
        <authorList>
            <person name="Xiong J."/>
            <person name="Wang G."/>
            <person name="Cheng J."/>
            <person name="Tian M."/>
            <person name="Pan X."/>
            <person name="Warren A."/>
            <person name="Jiang C."/>
            <person name="Yuan D."/>
            <person name="Miao W."/>
        </authorList>
    </citation>
    <scope>NUCLEOTIDE SEQUENCE [LARGE SCALE GENOMIC DNA]</scope>
    <source>
        <strain evidence="5">36N120E</strain>
    </source>
</reference>
<evidence type="ECO:0000256" key="2">
    <source>
        <dbReference type="ARBA" id="ARBA00023043"/>
    </source>
</evidence>
<accession>A0A0V0QJ60</accession>
<dbReference type="PROSITE" id="PS50297">
    <property type="entry name" value="ANK_REP_REGION"/>
    <property type="match status" value="1"/>
</dbReference>
<protein>
    <submittedName>
        <fullName evidence="5">Ankyrin repeat-containing domain</fullName>
    </submittedName>
</protein>
<evidence type="ECO:0000256" key="3">
    <source>
        <dbReference type="PROSITE-ProRule" id="PRU00023"/>
    </source>
</evidence>
<dbReference type="OrthoDB" id="194358at2759"/>
<evidence type="ECO:0000256" key="4">
    <source>
        <dbReference type="SAM" id="MobiDB-lite"/>
    </source>
</evidence>
<dbReference type="PANTHER" id="PTHR24166">
    <property type="entry name" value="ROLLING PEBBLES, ISOFORM B"/>
    <property type="match status" value="1"/>
</dbReference>
<keyword evidence="2 3" id="KW-0040">ANK repeat</keyword>
<dbReference type="InParanoid" id="A0A0V0QJ60"/>
<keyword evidence="6" id="KW-1185">Reference proteome</keyword>
<feature type="repeat" description="ANK" evidence="3">
    <location>
        <begin position="148"/>
        <end position="175"/>
    </location>
</feature>
<gene>
    <name evidence="5" type="ORF">PPERSA_04876</name>
</gene>
<dbReference type="SUPFAM" id="SSF48403">
    <property type="entry name" value="Ankyrin repeat"/>
    <property type="match status" value="1"/>
</dbReference>
<dbReference type="InterPro" id="IPR036770">
    <property type="entry name" value="Ankyrin_rpt-contain_sf"/>
</dbReference>
<dbReference type="PROSITE" id="PS50088">
    <property type="entry name" value="ANK_REPEAT"/>
    <property type="match status" value="1"/>
</dbReference>
<feature type="region of interest" description="Disordered" evidence="4">
    <location>
        <begin position="420"/>
        <end position="447"/>
    </location>
</feature>
<dbReference type="SMART" id="SM00248">
    <property type="entry name" value="ANK"/>
    <property type="match status" value="2"/>
</dbReference>
<organism evidence="5 6">
    <name type="scientific">Pseudocohnilembus persalinus</name>
    <name type="common">Ciliate</name>
    <dbReference type="NCBI Taxonomy" id="266149"/>
    <lineage>
        <taxon>Eukaryota</taxon>
        <taxon>Sar</taxon>
        <taxon>Alveolata</taxon>
        <taxon>Ciliophora</taxon>
        <taxon>Intramacronucleata</taxon>
        <taxon>Oligohymenophorea</taxon>
        <taxon>Scuticociliatia</taxon>
        <taxon>Philasterida</taxon>
        <taxon>Pseudocohnilembidae</taxon>
        <taxon>Pseudocohnilembus</taxon>
    </lineage>
</organism>
<proteinExistence type="predicted"/>
<dbReference type="Pfam" id="PF12796">
    <property type="entry name" value="Ank_2"/>
    <property type="match status" value="1"/>
</dbReference>
<evidence type="ECO:0000313" key="6">
    <source>
        <dbReference type="Proteomes" id="UP000054937"/>
    </source>
</evidence>
<dbReference type="Gene3D" id="1.25.40.20">
    <property type="entry name" value="Ankyrin repeat-containing domain"/>
    <property type="match status" value="1"/>
</dbReference>
<sequence length="465" mass="54905">MSTLFLKLSLEKKSIKINPYESLGITKETTVQESKKLYRKGISQNQKLIQRKQKACASQILQNIQKYQQKQNEYEMPLDILSQTTQGDLTNIIILSQNDENLLHKKDNLNQNLMYLACQAGYVHVVKYLISKQVSPEEPKKDIESRSLHVASYYGHEQVVEILLINGAEINVKNAVNNTPKDEAYNQNIEKLIDRYEWLRKNNIIIEMLYQLQKQKLISIVYHIKNENDQSGQPQETEDIQSLFVIPTFQNNAALKQKSVKVIQQPQNYIKGYVGINFNDLEKVFTSDKVDRLGKIIQQYKSLLTKSLKYKERFWNIMKAYEFESETLSKYFMNCTLTQAIYDDKVDTLLILLQDKIYNQVDQTEYKEQNLLKIQWALKQKLQISKDEQINFQSEKTKQEQISIQPLRQVKDLLKEMKRERQNNEKKNQQQKIQDAKQQQNKPKQTQKYLSDQYKIIELRKCIEV</sequence>
<dbReference type="Proteomes" id="UP000054937">
    <property type="component" value="Unassembled WGS sequence"/>
</dbReference>
<comment type="caution">
    <text evidence="5">The sequence shown here is derived from an EMBL/GenBank/DDBJ whole genome shotgun (WGS) entry which is preliminary data.</text>
</comment>
<evidence type="ECO:0000313" key="5">
    <source>
        <dbReference type="EMBL" id="KRX02254.1"/>
    </source>
</evidence>
<evidence type="ECO:0000256" key="1">
    <source>
        <dbReference type="ARBA" id="ARBA00022737"/>
    </source>
</evidence>